<organism evidence="2 3">
    <name type="scientific">Gulosibacter molinativorax</name>
    <dbReference type="NCBI Taxonomy" id="256821"/>
    <lineage>
        <taxon>Bacteria</taxon>
        <taxon>Bacillati</taxon>
        <taxon>Actinomycetota</taxon>
        <taxon>Actinomycetes</taxon>
        <taxon>Micrococcales</taxon>
        <taxon>Microbacteriaceae</taxon>
        <taxon>Gulosibacter</taxon>
    </lineage>
</organism>
<dbReference type="Gene3D" id="3.30.1380.10">
    <property type="match status" value="1"/>
</dbReference>
<evidence type="ECO:0000313" key="2">
    <source>
        <dbReference type="EMBL" id="MDJ1372801.1"/>
    </source>
</evidence>
<feature type="domain" description="D-alanyl-D-alanine carboxypeptidase-like core" evidence="1">
    <location>
        <begin position="11"/>
        <end position="134"/>
    </location>
</feature>
<evidence type="ECO:0000259" key="1">
    <source>
        <dbReference type="Pfam" id="PF02557"/>
    </source>
</evidence>
<reference evidence="2" key="2">
    <citation type="journal article" date="2022" name="Sci. Rep.">
        <title>In silico prediction of the enzymes involved in the degradation of the herbicide molinate by Gulosibacter molinativorax ON4T.</title>
        <authorList>
            <person name="Lopes A.R."/>
            <person name="Bunin E."/>
            <person name="Viana A.T."/>
            <person name="Froufe H."/>
            <person name="Munoz-Merida A."/>
            <person name="Pinho D."/>
            <person name="Figueiredo J."/>
            <person name="Barroso C."/>
            <person name="Vaz-Moreira I."/>
            <person name="Bellanger X."/>
            <person name="Egas C."/>
            <person name="Nunes O.C."/>
        </authorList>
    </citation>
    <scope>NUCLEOTIDE SEQUENCE</scope>
    <source>
        <strain evidence="2">ON4</strain>
    </source>
</reference>
<dbReference type="Proteomes" id="UP001170379">
    <property type="component" value="Unassembled WGS sequence"/>
</dbReference>
<proteinExistence type="predicted"/>
<dbReference type="SUPFAM" id="SSF55166">
    <property type="entry name" value="Hedgehog/DD-peptidase"/>
    <property type="match status" value="1"/>
</dbReference>
<dbReference type="InterPro" id="IPR003709">
    <property type="entry name" value="VanY-like_core_dom"/>
</dbReference>
<sequence length="266" mass="28636">MAYEYTNIDGHRVEVNVAKAFREMAADFQKATGYSLHVSDGTRTWDEQLDFWEDYQAGKGNLALHPSSPLAYHVETNPSGPRALDIHDSGDDAGVTVAGNVRSHWIKANASKYGFDPAGYGFSQVEPWHIEYRGQIGGKVDTPKPSAAQVLEAGGLVNSTIIVKAASAVGLDLAIAAAVIQKESGGRNVFGHDAGGAYHGGGEVTEAKYKDFIKQVRGGKTSNGVGPAQITWPAFFDEMEKAGLKPWVPLDNMKYGFRLMVDYLGG</sequence>
<name>A0ABT7CC85_9MICO</name>
<dbReference type="InterPro" id="IPR009045">
    <property type="entry name" value="Zn_M74/Hedgehog-like"/>
</dbReference>
<feature type="non-terminal residue" evidence="2">
    <location>
        <position position="266"/>
    </location>
</feature>
<evidence type="ECO:0000313" key="3">
    <source>
        <dbReference type="Proteomes" id="UP001170379"/>
    </source>
</evidence>
<gene>
    <name evidence="2" type="ORF">C7K25_15815</name>
</gene>
<dbReference type="Pfam" id="PF02557">
    <property type="entry name" value="VanY"/>
    <property type="match status" value="1"/>
</dbReference>
<comment type="caution">
    <text evidence="2">The sequence shown here is derived from an EMBL/GenBank/DDBJ whole genome shotgun (WGS) entry which is preliminary data.</text>
</comment>
<keyword evidence="3" id="KW-1185">Reference proteome</keyword>
<dbReference type="RefSeq" id="WP_283793659.1">
    <property type="nucleotide sequence ID" value="NZ_PXVD01000060.1"/>
</dbReference>
<reference evidence="2" key="1">
    <citation type="submission" date="2018-03" db="EMBL/GenBank/DDBJ databases">
        <authorList>
            <person name="Nunes O.C."/>
            <person name="Lopes A.R."/>
            <person name="Froufe H."/>
            <person name="Munoz-Merida A."/>
            <person name="Barroso C."/>
            <person name="Egas C."/>
        </authorList>
    </citation>
    <scope>NUCLEOTIDE SEQUENCE</scope>
    <source>
        <strain evidence="2">ON4</strain>
    </source>
</reference>
<dbReference type="EMBL" id="PXVD01000060">
    <property type="protein sequence ID" value="MDJ1372801.1"/>
    <property type="molecule type" value="Genomic_DNA"/>
</dbReference>
<accession>A0ABT7CC85</accession>
<protein>
    <recommendedName>
        <fullName evidence="1">D-alanyl-D-alanine carboxypeptidase-like core domain-containing protein</fullName>
    </recommendedName>
</protein>